<evidence type="ECO:0000313" key="3">
    <source>
        <dbReference type="Proteomes" id="UP001189429"/>
    </source>
</evidence>
<dbReference type="EMBL" id="CAUYUJ010015782">
    <property type="protein sequence ID" value="CAK0858064.1"/>
    <property type="molecule type" value="Genomic_DNA"/>
</dbReference>
<protein>
    <submittedName>
        <fullName evidence="2">Uncharacterized protein</fullName>
    </submittedName>
</protein>
<feature type="compositionally biased region" description="Low complexity" evidence="1">
    <location>
        <begin position="434"/>
        <end position="444"/>
    </location>
</feature>
<feature type="region of interest" description="Disordered" evidence="1">
    <location>
        <begin position="622"/>
        <end position="650"/>
    </location>
</feature>
<dbReference type="Proteomes" id="UP001189429">
    <property type="component" value="Unassembled WGS sequence"/>
</dbReference>
<accession>A0ABN9UGX8</accession>
<feature type="region of interest" description="Disordered" evidence="1">
    <location>
        <begin position="383"/>
        <end position="444"/>
    </location>
</feature>
<gene>
    <name evidence="2" type="ORF">PCOR1329_LOCUS47965</name>
</gene>
<keyword evidence="3" id="KW-1185">Reference proteome</keyword>
<evidence type="ECO:0000256" key="1">
    <source>
        <dbReference type="SAM" id="MobiDB-lite"/>
    </source>
</evidence>
<feature type="compositionally biased region" description="Low complexity" evidence="1">
    <location>
        <begin position="630"/>
        <end position="650"/>
    </location>
</feature>
<name>A0ABN9UGX8_9DINO</name>
<reference evidence="2" key="1">
    <citation type="submission" date="2023-10" db="EMBL/GenBank/DDBJ databases">
        <authorList>
            <person name="Chen Y."/>
            <person name="Shah S."/>
            <person name="Dougan E. K."/>
            <person name="Thang M."/>
            <person name="Chan C."/>
        </authorList>
    </citation>
    <scope>NUCLEOTIDE SEQUENCE [LARGE SCALE GENOMIC DNA]</scope>
</reference>
<organism evidence="2 3">
    <name type="scientific">Prorocentrum cordatum</name>
    <dbReference type="NCBI Taxonomy" id="2364126"/>
    <lineage>
        <taxon>Eukaryota</taxon>
        <taxon>Sar</taxon>
        <taxon>Alveolata</taxon>
        <taxon>Dinophyceae</taxon>
        <taxon>Prorocentrales</taxon>
        <taxon>Prorocentraceae</taxon>
        <taxon>Prorocentrum</taxon>
    </lineage>
</organism>
<evidence type="ECO:0000313" key="2">
    <source>
        <dbReference type="EMBL" id="CAK0858064.1"/>
    </source>
</evidence>
<sequence length="892" mass="92254">MPRAGAAVPRVRLQQCGAGGAGLGPDVRCGGWEVADRPGASCGLVLCDGARLQRARVLQGRQELHELCDPEAGDWPVADIASLLFVRGALFVLSTSRHLAWAVWPPSGAEGASGRPARGGEAAGEALRVSCAAGAAAEGRVLAAARGGALLLVDARGRLLRECGAAGAAAEAELAAAVHGAWAVLVAAPGGGPRAVELRALDTLELLATVSLGQAGDAPGSSCWASAAAPGTLLLVAREPLAVLSVALDDGCPVAASFAPGGPDVCVLSPVVAEGAVVTAACGGTMPDSRAYVLVLGLSDGSAYVLRAPVPGPHASAGRLRAGQLQVCGRHDIAREECSPVVACGFTRWWEQGGVPRAALFAAARSGGRWLWLSRPAGAEARPAAEAAAGGGRAPSPAADAASEGAESEADVWADVGLPKEPPVAAEPPPQPRAAPEGAGQAAAPLPPREELEALIGRTAEEIAALEGEERLCLLRARAWEEGAPAAPGGRPLAPVEAPPPRGAARVSRERRVSQKWAQAQRVLVDPTAATRAYLDRACVPWPGAPEPRWAPHEAVDAPGGLLDFEGATGAGLGRPGGGADGRLRAASEPSWGQLGKLRGRLLAPRGYLEDLGGAGRPPLFATGGGDMGRGAQPQQRAGAMPAPAASAQSPRLRLRRRAAAAAALAWGACATGIAAAVAAQWQGATRGAGAFASWTEHQGVRQKRESWPPFQLNDIVSKVVRGRGEVVRYEEKALTESGPYRYVLFLPEDMKERSPNASLPLTFEGEAFRSRNAAKANVASIALQELSYHRLRPDPARLLTKELKGNWAKNRVKDIEVEFFGEDEAFYAQLRVRIPILNIRAEYTGKRCTSKKEAVVDVAEAALRAMSADFVKEAEQMAEEAVPVEAPVAAS</sequence>
<feature type="region of interest" description="Disordered" evidence="1">
    <location>
        <begin position="483"/>
        <end position="507"/>
    </location>
</feature>
<feature type="compositionally biased region" description="Low complexity" evidence="1">
    <location>
        <begin position="383"/>
        <end position="405"/>
    </location>
</feature>
<comment type="caution">
    <text evidence="2">The sequence shown here is derived from an EMBL/GenBank/DDBJ whole genome shotgun (WGS) entry which is preliminary data.</text>
</comment>
<feature type="compositionally biased region" description="Pro residues" evidence="1">
    <location>
        <begin position="420"/>
        <end position="433"/>
    </location>
</feature>
<proteinExistence type="predicted"/>
<feature type="compositionally biased region" description="Low complexity" evidence="1">
    <location>
        <begin position="483"/>
        <end position="495"/>
    </location>
</feature>